<evidence type="ECO:0000313" key="1">
    <source>
        <dbReference type="EMBL" id="ANN17757.1"/>
    </source>
</evidence>
<dbReference type="STRING" id="31958.SD37_20300"/>
<evidence type="ECO:0000313" key="2">
    <source>
        <dbReference type="Proteomes" id="UP000093695"/>
    </source>
</evidence>
<gene>
    <name evidence="1" type="ORF">SD37_20300</name>
</gene>
<dbReference type="KEGG" id="aori:SD37_20300"/>
<reference evidence="1 2" key="1">
    <citation type="journal article" date="2015" name="Genome Announc.">
        <title>Draft Genome Sequence of Norvancomycin-Producing Strain Amycolatopsis orientalis CPCC200066.</title>
        <authorList>
            <person name="Lei X."/>
            <person name="Yuan F."/>
            <person name="Shi Y."/>
            <person name="Li X."/>
            <person name="Wang L."/>
            <person name="Hong B."/>
        </authorList>
    </citation>
    <scope>NUCLEOTIDE SEQUENCE [LARGE SCALE GENOMIC DNA]</scope>
    <source>
        <strain evidence="1 2">B-37</strain>
    </source>
</reference>
<accession>A0A193BZW1</accession>
<proteinExistence type="predicted"/>
<organism evidence="1 2">
    <name type="scientific">Amycolatopsis orientalis</name>
    <name type="common">Nocardia orientalis</name>
    <dbReference type="NCBI Taxonomy" id="31958"/>
    <lineage>
        <taxon>Bacteria</taxon>
        <taxon>Bacillati</taxon>
        <taxon>Actinomycetota</taxon>
        <taxon>Actinomycetes</taxon>
        <taxon>Pseudonocardiales</taxon>
        <taxon>Pseudonocardiaceae</taxon>
        <taxon>Amycolatopsis</taxon>
    </lineage>
</organism>
<dbReference type="Proteomes" id="UP000093695">
    <property type="component" value="Chromosome"/>
</dbReference>
<dbReference type="AlphaFoldDB" id="A0A193BZW1"/>
<keyword evidence="2" id="KW-1185">Reference proteome</keyword>
<protein>
    <recommendedName>
        <fullName evidence="3">Excreted virulence factor EspC (Type VII ESX diderm)</fullName>
    </recommendedName>
</protein>
<sequence length="95" mass="9691">MSGYEVEIGQLRNAAKAAGSAADQARAVEPGAGLDAIATALPGGEAAKSAPTLASTFTERAKGWAGEIDRWSESITTAAKAYSESEKSAEEAFGR</sequence>
<dbReference type="EMBL" id="CP016174">
    <property type="protein sequence ID" value="ANN17757.1"/>
    <property type="molecule type" value="Genomic_DNA"/>
</dbReference>
<dbReference type="RefSeq" id="WP_044853367.1">
    <property type="nucleotide sequence ID" value="NZ_CP016174.1"/>
</dbReference>
<name>A0A193BZW1_AMYOR</name>
<evidence type="ECO:0008006" key="3">
    <source>
        <dbReference type="Google" id="ProtNLM"/>
    </source>
</evidence>